<dbReference type="GO" id="GO:0003677">
    <property type="term" value="F:DNA binding"/>
    <property type="evidence" value="ECO:0007669"/>
    <property type="project" value="UniProtKB-KW"/>
</dbReference>
<dbReference type="PANTHER" id="PTHR43537">
    <property type="entry name" value="TRANSCRIPTIONAL REGULATOR, GNTR FAMILY"/>
    <property type="match status" value="1"/>
</dbReference>
<evidence type="ECO:0000313" key="5">
    <source>
        <dbReference type="EMBL" id="RHK07601.1"/>
    </source>
</evidence>
<gene>
    <name evidence="5" type="ORF">DW084_02630</name>
</gene>
<dbReference type="Gene3D" id="1.10.10.10">
    <property type="entry name" value="Winged helix-like DNA-binding domain superfamily/Winged helix DNA-binding domain"/>
    <property type="match status" value="1"/>
</dbReference>
<feature type="domain" description="HTH gntR-type" evidence="4">
    <location>
        <begin position="6"/>
        <end position="73"/>
    </location>
</feature>
<dbReference type="Gene3D" id="1.20.120.530">
    <property type="entry name" value="GntR ligand-binding domain-like"/>
    <property type="match status" value="1"/>
</dbReference>
<dbReference type="Pfam" id="PF00392">
    <property type="entry name" value="GntR"/>
    <property type="match status" value="1"/>
</dbReference>
<evidence type="ECO:0000256" key="1">
    <source>
        <dbReference type="ARBA" id="ARBA00023015"/>
    </source>
</evidence>
<dbReference type="PANTHER" id="PTHR43537:SF5">
    <property type="entry name" value="UXU OPERON TRANSCRIPTIONAL REGULATOR"/>
    <property type="match status" value="1"/>
</dbReference>
<evidence type="ECO:0000313" key="6">
    <source>
        <dbReference type="Proteomes" id="UP000286288"/>
    </source>
</evidence>
<comment type="caution">
    <text evidence="5">The sequence shown here is derived from an EMBL/GenBank/DDBJ whole genome shotgun (WGS) entry which is preliminary data.</text>
</comment>
<dbReference type="PROSITE" id="PS50949">
    <property type="entry name" value="HTH_GNTR"/>
    <property type="match status" value="1"/>
</dbReference>
<accession>A0A415EWB2</accession>
<reference evidence="5 6" key="1">
    <citation type="submission" date="2018-08" db="EMBL/GenBank/DDBJ databases">
        <title>A genome reference for cultivated species of the human gut microbiota.</title>
        <authorList>
            <person name="Zou Y."/>
            <person name="Xue W."/>
            <person name="Luo G."/>
        </authorList>
    </citation>
    <scope>NUCLEOTIDE SEQUENCE [LARGE SCALE GENOMIC DNA]</scope>
    <source>
        <strain evidence="5 6">AF48-16</strain>
    </source>
</reference>
<keyword evidence="2" id="KW-0238">DNA-binding</keyword>
<dbReference type="InterPro" id="IPR008920">
    <property type="entry name" value="TF_FadR/GntR_C"/>
</dbReference>
<proteinExistence type="predicted"/>
<evidence type="ECO:0000256" key="3">
    <source>
        <dbReference type="ARBA" id="ARBA00023163"/>
    </source>
</evidence>
<dbReference type="AlphaFoldDB" id="A0A415EWB2"/>
<evidence type="ECO:0000256" key="2">
    <source>
        <dbReference type="ARBA" id="ARBA00023125"/>
    </source>
</evidence>
<dbReference type="Pfam" id="PF07729">
    <property type="entry name" value="FCD"/>
    <property type="match status" value="1"/>
</dbReference>
<dbReference type="InterPro" id="IPR036390">
    <property type="entry name" value="WH_DNA-bd_sf"/>
</dbReference>
<dbReference type="GO" id="GO:0003700">
    <property type="term" value="F:DNA-binding transcription factor activity"/>
    <property type="evidence" value="ECO:0007669"/>
    <property type="project" value="InterPro"/>
</dbReference>
<dbReference type="EMBL" id="QRMZ01000003">
    <property type="protein sequence ID" value="RHK07601.1"/>
    <property type="molecule type" value="Genomic_DNA"/>
</dbReference>
<name>A0A415EWB2_ENTCA</name>
<organism evidence="5 6">
    <name type="scientific">Enterococcus casseliflavus</name>
    <name type="common">Enterococcus flavescens</name>
    <dbReference type="NCBI Taxonomy" id="37734"/>
    <lineage>
        <taxon>Bacteria</taxon>
        <taxon>Bacillati</taxon>
        <taxon>Bacillota</taxon>
        <taxon>Bacilli</taxon>
        <taxon>Lactobacillales</taxon>
        <taxon>Enterococcaceae</taxon>
        <taxon>Enterococcus</taxon>
    </lineage>
</organism>
<protein>
    <submittedName>
        <fullName evidence="5">GntR family transcriptional regulator</fullName>
    </submittedName>
</protein>
<dbReference type="InterPro" id="IPR000524">
    <property type="entry name" value="Tscrpt_reg_HTH_GntR"/>
</dbReference>
<dbReference type="Proteomes" id="UP000286288">
    <property type="component" value="Unassembled WGS sequence"/>
</dbReference>
<evidence type="ECO:0000259" key="4">
    <source>
        <dbReference type="PROSITE" id="PS50949"/>
    </source>
</evidence>
<keyword evidence="3" id="KW-0804">Transcription</keyword>
<dbReference type="InterPro" id="IPR036388">
    <property type="entry name" value="WH-like_DNA-bd_sf"/>
</dbReference>
<dbReference type="SMART" id="SM00895">
    <property type="entry name" value="FCD"/>
    <property type="match status" value="1"/>
</dbReference>
<dbReference type="SUPFAM" id="SSF46785">
    <property type="entry name" value="Winged helix' DNA-binding domain"/>
    <property type="match status" value="1"/>
</dbReference>
<dbReference type="SUPFAM" id="SSF48008">
    <property type="entry name" value="GntR ligand-binding domain-like"/>
    <property type="match status" value="1"/>
</dbReference>
<dbReference type="SMART" id="SM00345">
    <property type="entry name" value="HTH_GNTR"/>
    <property type="match status" value="1"/>
</dbReference>
<dbReference type="CDD" id="cd07377">
    <property type="entry name" value="WHTH_GntR"/>
    <property type="match status" value="1"/>
</dbReference>
<sequence>MEQKAALPVDKAYEYIKTRIMDGRFHPSQKLIENDLAQSIGASRNTIKKALLKLEQENLVILEPNKGAKIKAFELQEIKNYLEIREVLEGAILRRTAKTISTTDIKALEDLIEQMKEFAASNNLNGYSQCNQQFHEIIYRASENQEAVALVKQIKTQLQRLQLRTNLVPGRIEQSIQEHQQILAALKANDGSAAQKAVVAHITHLIETIDANYQQLI</sequence>
<keyword evidence="1" id="KW-0805">Transcription regulation</keyword>
<dbReference type="InterPro" id="IPR011711">
    <property type="entry name" value="GntR_C"/>
</dbReference>